<reference evidence="1 2" key="1">
    <citation type="submission" date="2020-08" db="EMBL/GenBank/DDBJ databases">
        <title>Genomic Encyclopedia of Type Strains, Phase IV (KMG-V): Genome sequencing to study the core and pangenomes of soil and plant-associated prokaryotes.</title>
        <authorList>
            <person name="Whitman W."/>
        </authorList>
    </citation>
    <scope>NUCLEOTIDE SEQUENCE [LARGE SCALE GENOMIC DNA]</scope>
    <source>
        <strain evidence="1 2">SLV-2362</strain>
    </source>
</reference>
<keyword evidence="2" id="KW-1185">Reference proteome</keyword>
<dbReference type="RefSeq" id="WP_183300729.1">
    <property type="nucleotide sequence ID" value="NZ_JACHWF010000009.1"/>
</dbReference>
<proteinExistence type="predicted"/>
<dbReference type="EMBL" id="JACHWF010000009">
    <property type="protein sequence ID" value="MBB3010693.1"/>
    <property type="molecule type" value="Genomic_DNA"/>
</dbReference>
<organism evidence="1 2">
    <name type="scientific">Cupriavidus alkaliphilus</name>
    <dbReference type="NCBI Taxonomy" id="942866"/>
    <lineage>
        <taxon>Bacteria</taxon>
        <taxon>Pseudomonadati</taxon>
        <taxon>Pseudomonadota</taxon>
        <taxon>Betaproteobacteria</taxon>
        <taxon>Burkholderiales</taxon>
        <taxon>Burkholderiaceae</taxon>
        <taxon>Cupriavidus</taxon>
    </lineage>
</organism>
<protein>
    <submittedName>
        <fullName evidence="1">Uncharacterized protein</fullName>
    </submittedName>
</protein>
<gene>
    <name evidence="1" type="ORF">FHX61_005374</name>
</gene>
<name>A0A7W4YTG6_9BURK</name>
<accession>A0A7W4YTG6</accession>
<comment type="caution">
    <text evidence="1">The sequence shown here is derived from an EMBL/GenBank/DDBJ whole genome shotgun (WGS) entry which is preliminary data.</text>
</comment>
<evidence type="ECO:0000313" key="2">
    <source>
        <dbReference type="Proteomes" id="UP000578036"/>
    </source>
</evidence>
<dbReference type="Proteomes" id="UP000578036">
    <property type="component" value="Unassembled WGS sequence"/>
</dbReference>
<evidence type="ECO:0000313" key="1">
    <source>
        <dbReference type="EMBL" id="MBB3010693.1"/>
    </source>
</evidence>
<dbReference type="AlphaFoldDB" id="A0A7W4YTG6"/>
<sequence length="398" mass="43881">MSANREKQEDSVWLRAGGLVYRLKHGFNCDEINVAMVDGSRDDLVREQRAEWLRAALAQAGRQEPVNLLQAIHDEIGSELFEMQSAGTWLRVADAVRIVGATPPAAHSEHARHMVAGAADGALTDRQIRDIAARFQSHPSDDDGFVSFYSTNLERFARALLAAQPAADAREVVGVADDVADGVAGHVMAELEDRKGVLDDVDAEMKQEIRTAIAEIVQRGYGGPLRAVRPSADMADAYVGAREDLAIWKKRALEAEDLNRKFMREINGPTHMGEPVIAAEPARADRQGVALSRYTPGIAEDKVRGGQIAVMYQRADGDYVKLSDARASSSRAEVEPVAWQYRWCDKTNTPENGGGWQEWKQCDQAKFEEINGYIRMGYAYETRELLAATEAPNAEKGE</sequence>